<reference evidence="1 2" key="1">
    <citation type="journal article" date="2022" name="New Phytol.">
        <title>Ecological generalism drives hyperdiversity of secondary metabolite gene clusters in xylarialean endophytes.</title>
        <authorList>
            <person name="Franco M.E.E."/>
            <person name="Wisecaver J.H."/>
            <person name="Arnold A.E."/>
            <person name="Ju Y.M."/>
            <person name="Slot J.C."/>
            <person name="Ahrendt S."/>
            <person name="Moore L.P."/>
            <person name="Eastman K.E."/>
            <person name="Scott K."/>
            <person name="Konkel Z."/>
            <person name="Mondo S.J."/>
            <person name="Kuo A."/>
            <person name="Hayes R.D."/>
            <person name="Haridas S."/>
            <person name="Andreopoulos B."/>
            <person name="Riley R."/>
            <person name="LaButti K."/>
            <person name="Pangilinan J."/>
            <person name="Lipzen A."/>
            <person name="Amirebrahimi M."/>
            <person name="Yan J."/>
            <person name="Adam C."/>
            <person name="Keymanesh K."/>
            <person name="Ng V."/>
            <person name="Louie K."/>
            <person name="Northen T."/>
            <person name="Drula E."/>
            <person name="Henrissat B."/>
            <person name="Hsieh H.M."/>
            <person name="Youens-Clark K."/>
            <person name="Lutzoni F."/>
            <person name="Miadlikowska J."/>
            <person name="Eastwood D.C."/>
            <person name="Hamelin R.C."/>
            <person name="Grigoriev I.V."/>
            <person name="U'Ren J.M."/>
        </authorList>
    </citation>
    <scope>NUCLEOTIDE SEQUENCE [LARGE SCALE GENOMIC DNA]</scope>
    <source>
        <strain evidence="1 2">CBS 119005</strain>
    </source>
</reference>
<evidence type="ECO:0000313" key="2">
    <source>
        <dbReference type="Proteomes" id="UP001497700"/>
    </source>
</evidence>
<dbReference type="Proteomes" id="UP001497700">
    <property type="component" value="Unassembled WGS sequence"/>
</dbReference>
<keyword evidence="2" id="KW-1185">Reference proteome</keyword>
<dbReference type="EMBL" id="MU393665">
    <property type="protein sequence ID" value="KAI4859003.1"/>
    <property type="molecule type" value="Genomic_DNA"/>
</dbReference>
<name>A0ACB9YJ88_9PEZI</name>
<organism evidence="1 2">
    <name type="scientific">Hypoxylon rubiginosum</name>
    <dbReference type="NCBI Taxonomy" id="110542"/>
    <lineage>
        <taxon>Eukaryota</taxon>
        <taxon>Fungi</taxon>
        <taxon>Dikarya</taxon>
        <taxon>Ascomycota</taxon>
        <taxon>Pezizomycotina</taxon>
        <taxon>Sordariomycetes</taxon>
        <taxon>Xylariomycetidae</taxon>
        <taxon>Xylariales</taxon>
        <taxon>Hypoxylaceae</taxon>
        <taxon>Hypoxylon</taxon>
    </lineage>
</organism>
<accession>A0ACB9YJ88</accession>
<sequence length="333" mass="36486">MVYIVSTTTAPSRNPKPRPTRTADSVVWRTAKGIETTADDLISSVRFAWDANQTQLFRQFLMIVGPAFKNADITPLLVGLNLDGYEHTSNCYGHNVHSLIMEKVSRKLKNTADAMDLMALLKASQGRNETILGVKEEKNTEGYDIKPLKLEPPETPSSSSNHRASPPRNIPEKVNLTKPTHPFLKLPKQNVASTSSSQEREPETPSPYVFTAPSDPFTPFTGTPTPAAKVKLEQPRPSFEFRSQQTPKVPLTPSKGSTNTAASELFLATKRLAPAIAAMNKVVSDVKSALGETPESEAKEKMMALVRHMKLAFFDVQVDAEGLEETAEAQAKG</sequence>
<proteinExistence type="predicted"/>
<gene>
    <name evidence="1" type="ORF">F4820DRAFT_189369</name>
</gene>
<comment type="caution">
    <text evidence="1">The sequence shown here is derived from an EMBL/GenBank/DDBJ whole genome shotgun (WGS) entry which is preliminary data.</text>
</comment>
<evidence type="ECO:0000313" key="1">
    <source>
        <dbReference type="EMBL" id="KAI4859003.1"/>
    </source>
</evidence>
<protein>
    <submittedName>
        <fullName evidence="1">Uncharacterized protein</fullName>
    </submittedName>
</protein>